<sequence length="117" mass="13206">MTLISERQIILFQPQGRMDLEGGVALSKKMAELLPERDQLWVIDLAEVDFMDSSGLVALVNGLKAARQQGCRLMLCNVQAPVRLVLEITKLDLVFEIVDHQEEISDFVNKSNLQLVR</sequence>
<dbReference type="InterPro" id="IPR003658">
    <property type="entry name" value="Anti-sigma_ant"/>
</dbReference>
<dbReference type="EMBL" id="NRQW01000184">
    <property type="protein sequence ID" value="PLZ91268.1"/>
    <property type="molecule type" value="Genomic_DNA"/>
</dbReference>
<evidence type="ECO:0000256" key="2">
    <source>
        <dbReference type="RuleBase" id="RU003749"/>
    </source>
</evidence>
<evidence type="ECO:0000313" key="5">
    <source>
        <dbReference type="Proteomes" id="UP000235036"/>
    </source>
</evidence>
<dbReference type="PANTHER" id="PTHR33495:SF2">
    <property type="entry name" value="ANTI-SIGMA FACTOR ANTAGONIST TM_1081-RELATED"/>
    <property type="match status" value="1"/>
</dbReference>
<feature type="domain" description="STAS" evidence="3">
    <location>
        <begin position="1"/>
        <end position="111"/>
    </location>
</feature>
<reference evidence="4 5" key="1">
    <citation type="submission" date="2017-08" db="EMBL/GenBank/DDBJ databases">
        <title>Genomes of Fischerella (Mastigocladus) sp. strains.</title>
        <authorList>
            <person name="Miller S.R."/>
        </authorList>
    </citation>
    <scope>NUCLEOTIDE SEQUENCE [LARGE SCALE GENOMIC DNA]</scope>
    <source>
        <strain evidence="4 5">CCMEE 5323</strain>
    </source>
</reference>
<dbReference type="CDD" id="cd07043">
    <property type="entry name" value="STAS_anti-anti-sigma_factors"/>
    <property type="match status" value="1"/>
</dbReference>
<dbReference type="GO" id="GO:0043856">
    <property type="term" value="F:anti-sigma factor antagonist activity"/>
    <property type="evidence" value="ECO:0007669"/>
    <property type="project" value="InterPro"/>
</dbReference>
<evidence type="ECO:0000259" key="3">
    <source>
        <dbReference type="PROSITE" id="PS50801"/>
    </source>
</evidence>
<dbReference type="Proteomes" id="UP000235036">
    <property type="component" value="Unassembled WGS sequence"/>
</dbReference>
<protein>
    <recommendedName>
        <fullName evidence="2">Anti-sigma factor antagonist</fullName>
    </recommendedName>
</protein>
<dbReference type="InterPro" id="IPR002645">
    <property type="entry name" value="STAS_dom"/>
</dbReference>
<evidence type="ECO:0000256" key="1">
    <source>
        <dbReference type="ARBA" id="ARBA00009013"/>
    </source>
</evidence>
<comment type="similarity">
    <text evidence="1 2">Belongs to the anti-sigma-factor antagonist family.</text>
</comment>
<dbReference type="NCBIfam" id="TIGR00377">
    <property type="entry name" value="ant_ant_sig"/>
    <property type="match status" value="1"/>
</dbReference>
<keyword evidence="5" id="KW-1185">Reference proteome</keyword>
<gene>
    <name evidence="4" type="ORF">CEN44_08950</name>
</gene>
<dbReference type="PROSITE" id="PS50801">
    <property type="entry name" value="STAS"/>
    <property type="match status" value="1"/>
</dbReference>
<accession>A0A2N6K4T8</accession>
<evidence type="ECO:0000313" key="4">
    <source>
        <dbReference type="EMBL" id="PLZ91268.1"/>
    </source>
</evidence>
<dbReference type="AlphaFoldDB" id="A0A2N6K4T8"/>
<dbReference type="InterPro" id="IPR036513">
    <property type="entry name" value="STAS_dom_sf"/>
</dbReference>
<organism evidence="4 5">
    <name type="scientific">Fischerella muscicola CCMEE 5323</name>
    <dbReference type="NCBI Taxonomy" id="2019572"/>
    <lineage>
        <taxon>Bacteria</taxon>
        <taxon>Bacillati</taxon>
        <taxon>Cyanobacteriota</taxon>
        <taxon>Cyanophyceae</taxon>
        <taxon>Nostocales</taxon>
        <taxon>Hapalosiphonaceae</taxon>
        <taxon>Fischerella</taxon>
    </lineage>
</organism>
<dbReference type="Pfam" id="PF01740">
    <property type="entry name" value="STAS"/>
    <property type="match status" value="1"/>
</dbReference>
<dbReference type="SUPFAM" id="SSF52091">
    <property type="entry name" value="SpoIIaa-like"/>
    <property type="match status" value="1"/>
</dbReference>
<proteinExistence type="inferred from homology"/>
<name>A0A2N6K4T8_FISMU</name>
<comment type="caution">
    <text evidence="4">The sequence shown here is derived from an EMBL/GenBank/DDBJ whole genome shotgun (WGS) entry which is preliminary data.</text>
</comment>
<dbReference type="PANTHER" id="PTHR33495">
    <property type="entry name" value="ANTI-SIGMA FACTOR ANTAGONIST TM_1081-RELATED-RELATED"/>
    <property type="match status" value="1"/>
</dbReference>
<dbReference type="Gene3D" id="3.30.750.24">
    <property type="entry name" value="STAS domain"/>
    <property type="match status" value="1"/>
</dbReference>
<dbReference type="RefSeq" id="WP_016865727.1">
    <property type="nucleotide sequence ID" value="NZ_CAWNVR010000271.1"/>
</dbReference>